<protein>
    <recommendedName>
        <fullName evidence="6">F-box domain-containing protein</fullName>
    </recommendedName>
</protein>
<proteinExistence type="predicted"/>
<reference evidence="4" key="1">
    <citation type="submission" date="2023-04" db="EMBL/GenBank/DDBJ databases">
        <authorList>
            <person name="Vijverberg K."/>
            <person name="Xiong W."/>
            <person name="Schranz E."/>
        </authorList>
    </citation>
    <scope>NUCLEOTIDE SEQUENCE</scope>
</reference>
<dbReference type="NCBIfam" id="TIGR01640">
    <property type="entry name" value="F_box_assoc_1"/>
    <property type="match status" value="2"/>
</dbReference>
<dbReference type="InterPro" id="IPR001810">
    <property type="entry name" value="F-box_dom"/>
</dbReference>
<dbReference type="PANTHER" id="PTHR35546">
    <property type="entry name" value="F-BOX PROTEIN INTERACTION DOMAIN PROTEIN-RELATED"/>
    <property type="match status" value="1"/>
</dbReference>
<feature type="region of interest" description="Disordered" evidence="1">
    <location>
        <begin position="544"/>
        <end position="785"/>
    </location>
</feature>
<dbReference type="InterPro" id="IPR006527">
    <property type="entry name" value="F-box-assoc_dom_typ1"/>
</dbReference>
<dbReference type="PANTHER" id="PTHR35546:SF25">
    <property type="entry name" value="F-BOX DOMAIN-CONTAINING PROTEIN"/>
    <property type="match status" value="1"/>
</dbReference>
<name>A0AA35VP07_LACSI</name>
<keyword evidence="5" id="KW-1185">Reference proteome</keyword>
<organism evidence="4 5">
    <name type="scientific">Lactuca saligna</name>
    <name type="common">Willowleaf lettuce</name>
    <dbReference type="NCBI Taxonomy" id="75948"/>
    <lineage>
        <taxon>Eukaryota</taxon>
        <taxon>Viridiplantae</taxon>
        <taxon>Streptophyta</taxon>
        <taxon>Embryophyta</taxon>
        <taxon>Tracheophyta</taxon>
        <taxon>Spermatophyta</taxon>
        <taxon>Magnoliopsida</taxon>
        <taxon>eudicotyledons</taxon>
        <taxon>Gunneridae</taxon>
        <taxon>Pentapetalae</taxon>
        <taxon>asterids</taxon>
        <taxon>campanulids</taxon>
        <taxon>Asterales</taxon>
        <taxon>Asteraceae</taxon>
        <taxon>Cichorioideae</taxon>
        <taxon>Cichorieae</taxon>
        <taxon>Lactucinae</taxon>
        <taxon>Lactuca</taxon>
    </lineage>
</organism>
<dbReference type="InterPro" id="IPR036047">
    <property type="entry name" value="F-box-like_dom_sf"/>
</dbReference>
<evidence type="ECO:0000259" key="2">
    <source>
        <dbReference type="Pfam" id="PF00646"/>
    </source>
</evidence>
<feature type="domain" description="F-box" evidence="2">
    <location>
        <begin position="147"/>
        <end position="168"/>
    </location>
</feature>
<accession>A0AA35VP07</accession>
<dbReference type="InterPro" id="IPR017451">
    <property type="entry name" value="F-box-assoc_interact_dom"/>
</dbReference>
<evidence type="ECO:0000313" key="5">
    <source>
        <dbReference type="Proteomes" id="UP001177003"/>
    </source>
</evidence>
<feature type="region of interest" description="Disordered" evidence="1">
    <location>
        <begin position="83"/>
        <end position="102"/>
    </location>
</feature>
<evidence type="ECO:0000259" key="3">
    <source>
        <dbReference type="Pfam" id="PF07734"/>
    </source>
</evidence>
<evidence type="ECO:0000256" key="1">
    <source>
        <dbReference type="SAM" id="MobiDB-lite"/>
    </source>
</evidence>
<dbReference type="SUPFAM" id="SSF81383">
    <property type="entry name" value="F-box domain"/>
    <property type="match status" value="2"/>
</dbReference>
<feature type="compositionally biased region" description="Polar residues" evidence="1">
    <location>
        <begin position="567"/>
        <end position="581"/>
    </location>
</feature>
<dbReference type="Pfam" id="PF00646">
    <property type="entry name" value="F-box"/>
    <property type="match status" value="1"/>
</dbReference>
<evidence type="ECO:0008006" key="6">
    <source>
        <dbReference type="Google" id="ProtNLM"/>
    </source>
</evidence>
<feature type="domain" description="F-box associated beta-propeller type 1" evidence="3">
    <location>
        <begin position="895"/>
        <end position="1038"/>
    </location>
</feature>
<feature type="compositionally biased region" description="Basic and acidic residues" evidence="1">
    <location>
        <begin position="591"/>
        <end position="600"/>
    </location>
</feature>
<gene>
    <name evidence="4" type="ORF">LSALG_LOCUS12590</name>
</gene>
<dbReference type="Proteomes" id="UP001177003">
    <property type="component" value="Chromosome 2"/>
</dbReference>
<feature type="compositionally biased region" description="Acidic residues" evidence="1">
    <location>
        <begin position="601"/>
        <end position="782"/>
    </location>
</feature>
<dbReference type="InterPro" id="IPR055290">
    <property type="entry name" value="At3g26010-like"/>
</dbReference>
<dbReference type="Pfam" id="PF07734">
    <property type="entry name" value="FBA_1"/>
    <property type="match status" value="2"/>
</dbReference>
<feature type="domain" description="F-box associated beta-propeller type 1" evidence="3">
    <location>
        <begin position="221"/>
        <end position="374"/>
    </location>
</feature>
<sequence length="1152" mass="131461">MESKEEVHSDDGSFELIDFDDYAVNIEDMNTKADFFSNRDISSDGSYDFLSSELSDILVLTEGEASAYEDLSAQIKFFSLESENEAKSDPSEEEEEFSGMEFPDSVDMSRKRTFMTMAYENSTFDVHDYPFHIKLKDDITIKEMAKNHILRYLPAKSLAKCQLVSKEWDLWISSPFFAHTQSQYFSQTSGFFQDNDETIRFISLDNSSYGVPYPSLYFLPQKVSIRSSCNGLLLCQASDDENEIYVCNPANKEWIRLPNSGYYHGKEPKNVLAFEPSSLNFEPRYQVICPFSVPGEGPILYFDIYDSNTKSWRTCDEICLDFDESDVKSEGLYVNGIVYWETTRGELLAFDLKNEFYSVQKLPLGGALSKVDGELCYVKGYYCHSVKMCVLDVYGGGVMSLKSTMSVDVRLDGVEDGEMVDCRVLGNSCDDVVAFILEKSQGQNCLFAYHMKDQKVEGPWYVWSSIKLFPYVNSLVSIVPYRIAELSHRRPPPLLRCQPLSPLTVGIPLFFALLPSRSQRVLIMEVKEEVHSDGSYELVDLDDISSNTDRSSDGSYDFLSEEEEEASNTTPVNEDNTQIKSCSLGLPNEVSKFEDSTNSHDEDDVDEDDEDDDDDDDEEDDVDEEDEDDEEDDVNDDDDDEEEEEEEVDENEVDEDDEEDDDDDEEEEEEDESEVDEEDDDDDDEDDEEDNENEVDEEDDDDDDEEDDDDEDDEEDNENEVDEEDDDDDEEHDDIDDEDDDDDDDENEEDEDDDEDEEKNDDDDEGGEDEDEDEEEKDENDDKEGMKFLASNDMNIKQKLESMPNYHKLKEEITIQYLAKTHILPYLPAKSLARCKLVSKEWDSWISCPFFTHTQSQFSQTSGIFEDEFGSIRFISLDHFTYGVPLPSLNFLPKEVSIKSSCNGLLLCQDENQNYVCNPANQEFVNLPNSTYYHSQEAKIVLAFEPYLLNFQPSYQVICPFSIPGEEPILYFDIYDSKTKSWRVSEEICVDLNESDVKSEGVFVNGVVHWETTGGKLLAFDLKHEIYSVQILPGGGALSKVHGVLCYVKGHYRNSTKKCVLDVYHGGLQSLKNTMSFFAPIDDVKKGDVVDCNVLGNSCDDVVVVILMKSCEELNRLFVYHVKDGKVEGPWFISSSGFDKLLPYANSLVSIA</sequence>
<dbReference type="AlphaFoldDB" id="A0AA35VP07"/>
<dbReference type="EMBL" id="OX465078">
    <property type="protein sequence ID" value="CAI9272364.1"/>
    <property type="molecule type" value="Genomic_DNA"/>
</dbReference>
<evidence type="ECO:0000313" key="4">
    <source>
        <dbReference type="EMBL" id="CAI9272364.1"/>
    </source>
</evidence>